<dbReference type="Gene3D" id="3.40.50.150">
    <property type="entry name" value="Vaccinia Virus protein VP39"/>
    <property type="match status" value="1"/>
</dbReference>
<reference evidence="4" key="1">
    <citation type="journal article" date="2023" name="Mol. Biol. Evol.">
        <title>Third-Generation Sequencing Reveals the Adaptive Role of the Epigenome in Three Deep-Sea Polychaetes.</title>
        <authorList>
            <person name="Perez M."/>
            <person name="Aroh O."/>
            <person name="Sun Y."/>
            <person name="Lan Y."/>
            <person name="Juniper S.K."/>
            <person name="Young C.R."/>
            <person name="Angers B."/>
            <person name="Qian P.Y."/>
        </authorList>
    </citation>
    <scope>NUCLEOTIDE SEQUENCE</scope>
    <source>
        <strain evidence="4">P08H-3</strain>
    </source>
</reference>
<dbReference type="Proteomes" id="UP001208570">
    <property type="component" value="Unassembled WGS sequence"/>
</dbReference>
<dbReference type="GO" id="GO:0005789">
    <property type="term" value="C:endoplasmic reticulum membrane"/>
    <property type="evidence" value="ECO:0007669"/>
    <property type="project" value="TreeGrafter"/>
</dbReference>
<sequence>MKGQTYRPSRLAVVAIAIVGTYFALNYFFAITTHLTEADRNLINVDDTKSVIHEYHYTPTATREDREPLVNHGFDILNDSLQSEDSIQKSDQDDEHSFNQSTERIPTKDDVAQPLSFSHTRTPNSLTSWTPPKLPENLQHVHQTDPNLIAHIRDFWILSPFEGPINVSPDKLPKPGHRDLDHSEQGQPTLVNKLLKNKTTGFFIECGAADGTFNSNSLMFETYHNWDGILIEGNPKYFSSVLDKKRRSFMLNACLSVTETPQVVNFTTTGIAGGISEYISPGQWDYIESSYKDLEIVVVQCFPIYSILAALGVKHVEYFSLDIEGPELEVLKTVPLNETIIDVISIEKRVWGDVNATEQKIEDLKNLLFPYGYHVVDILELDIIFSRLS</sequence>
<evidence type="ECO:0000256" key="2">
    <source>
        <dbReference type="SAM" id="Phobius"/>
    </source>
</evidence>
<keyword evidence="2" id="KW-0812">Transmembrane</keyword>
<dbReference type="GO" id="GO:0031902">
    <property type="term" value="C:late endosome membrane"/>
    <property type="evidence" value="ECO:0007669"/>
    <property type="project" value="TreeGrafter"/>
</dbReference>
<dbReference type="InterPro" id="IPR006342">
    <property type="entry name" value="FkbM_mtfrase"/>
</dbReference>
<keyword evidence="5" id="KW-1185">Reference proteome</keyword>
<dbReference type="GO" id="GO:0005886">
    <property type="term" value="C:plasma membrane"/>
    <property type="evidence" value="ECO:0007669"/>
    <property type="project" value="TreeGrafter"/>
</dbReference>
<feature type="domain" description="Methyltransferase FkbM" evidence="3">
    <location>
        <begin position="205"/>
        <end position="350"/>
    </location>
</feature>
<feature type="transmembrane region" description="Helical" evidence="2">
    <location>
        <begin position="12"/>
        <end position="30"/>
    </location>
</feature>
<dbReference type="Pfam" id="PF05050">
    <property type="entry name" value="Methyltransf_21"/>
    <property type="match status" value="1"/>
</dbReference>
<evidence type="ECO:0000313" key="5">
    <source>
        <dbReference type="Proteomes" id="UP001208570"/>
    </source>
</evidence>
<keyword evidence="2" id="KW-0472">Membrane</keyword>
<evidence type="ECO:0000256" key="1">
    <source>
        <dbReference type="SAM" id="MobiDB-lite"/>
    </source>
</evidence>
<dbReference type="EMBL" id="JAODUP010000269">
    <property type="protein sequence ID" value="KAK2154425.1"/>
    <property type="molecule type" value="Genomic_DNA"/>
</dbReference>
<evidence type="ECO:0000313" key="4">
    <source>
        <dbReference type="EMBL" id="KAK2154425.1"/>
    </source>
</evidence>
<dbReference type="AlphaFoldDB" id="A0AAD9JLV0"/>
<comment type="caution">
    <text evidence="4">The sequence shown here is derived from an EMBL/GenBank/DDBJ whole genome shotgun (WGS) entry which is preliminary data.</text>
</comment>
<organism evidence="4 5">
    <name type="scientific">Paralvinella palmiformis</name>
    <dbReference type="NCBI Taxonomy" id="53620"/>
    <lineage>
        <taxon>Eukaryota</taxon>
        <taxon>Metazoa</taxon>
        <taxon>Spiralia</taxon>
        <taxon>Lophotrochozoa</taxon>
        <taxon>Annelida</taxon>
        <taxon>Polychaeta</taxon>
        <taxon>Sedentaria</taxon>
        <taxon>Canalipalpata</taxon>
        <taxon>Terebellida</taxon>
        <taxon>Terebelliformia</taxon>
        <taxon>Alvinellidae</taxon>
        <taxon>Paralvinella</taxon>
    </lineage>
</organism>
<feature type="region of interest" description="Disordered" evidence="1">
    <location>
        <begin position="84"/>
        <end position="130"/>
    </location>
</feature>
<dbReference type="GO" id="GO:0016197">
    <property type="term" value="P:endosomal transport"/>
    <property type="evidence" value="ECO:0007669"/>
    <property type="project" value="TreeGrafter"/>
</dbReference>
<dbReference type="PANTHER" id="PTHR34009:SF2">
    <property type="entry name" value="PROTEIN STAR"/>
    <property type="match status" value="1"/>
</dbReference>
<feature type="compositionally biased region" description="Polar residues" evidence="1">
    <location>
        <begin position="115"/>
        <end position="130"/>
    </location>
</feature>
<accession>A0AAD9JLV0</accession>
<evidence type="ECO:0000259" key="3">
    <source>
        <dbReference type="Pfam" id="PF05050"/>
    </source>
</evidence>
<dbReference type="InterPro" id="IPR029063">
    <property type="entry name" value="SAM-dependent_MTases_sf"/>
</dbReference>
<keyword evidence="2" id="KW-1133">Transmembrane helix</keyword>
<proteinExistence type="predicted"/>
<gene>
    <name evidence="4" type="ORF">LSH36_269g08057</name>
</gene>
<dbReference type="PANTHER" id="PTHR34009">
    <property type="entry name" value="PROTEIN STAR"/>
    <property type="match status" value="1"/>
</dbReference>
<name>A0AAD9JLV0_9ANNE</name>
<dbReference type="GO" id="GO:0006888">
    <property type="term" value="P:endoplasmic reticulum to Golgi vesicle-mediated transport"/>
    <property type="evidence" value="ECO:0007669"/>
    <property type="project" value="TreeGrafter"/>
</dbReference>
<dbReference type="InterPro" id="IPR053202">
    <property type="entry name" value="EGF_Rcpt_Signaling_Reg"/>
</dbReference>
<feature type="compositionally biased region" description="Basic and acidic residues" evidence="1">
    <location>
        <begin position="86"/>
        <end position="97"/>
    </location>
</feature>
<dbReference type="GO" id="GO:0005794">
    <property type="term" value="C:Golgi apparatus"/>
    <property type="evidence" value="ECO:0007669"/>
    <property type="project" value="TreeGrafter"/>
</dbReference>
<protein>
    <recommendedName>
        <fullName evidence="3">Methyltransferase FkbM domain-containing protein</fullName>
    </recommendedName>
</protein>